<keyword evidence="2" id="KW-1185">Reference proteome</keyword>
<comment type="caution">
    <text evidence="1">The sequence shown here is derived from an EMBL/GenBank/DDBJ whole genome shotgun (WGS) entry which is preliminary data.</text>
</comment>
<gene>
    <name evidence="1" type="ORF">E5082_28885</name>
</gene>
<dbReference type="AlphaFoldDB" id="A0A4Z1D1S4"/>
<evidence type="ECO:0000313" key="1">
    <source>
        <dbReference type="EMBL" id="TGN75291.1"/>
    </source>
</evidence>
<dbReference type="EMBL" id="SRRU01000013">
    <property type="protein sequence ID" value="TGN75291.1"/>
    <property type="molecule type" value="Genomic_DNA"/>
</dbReference>
<dbReference type="InterPro" id="IPR023476">
    <property type="entry name" value="Pep_tRNA_hydro_II_dom_sf"/>
</dbReference>
<dbReference type="InterPro" id="IPR018988">
    <property type="entry name" value="DUF2000"/>
</dbReference>
<dbReference type="RefSeq" id="WP_135794198.1">
    <property type="nucleotide sequence ID" value="NZ_BNBQ01000013.1"/>
</dbReference>
<protein>
    <submittedName>
        <fullName evidence="1">DUF2000 domain-containing protein</fullName>
    </submittedName>
</protein>
<name>A0A4Z1D1S4_STRGP</name>
<dbReference type="PIRSF" id="PIRSF033736">
    <property type="entry name" value="UCP033763"/>
    <property type="match status" value="1"/>
</dbReference>
<reference evidence="1 2" key="1">
    <citation type="submission" date="2019-04" db="EMBL/GenBank/DDBJ databases">
        <title>Streptomyces sp. nov. Bv016 isolated from bark of Buahinia variegata.</title>
        <authorList>
            <person name="Kanchanasin P."/>
            <person name="Tanasupawat S."/>
            <person name="Yuki M."/>
            <person name="Kudo T."/>
        </authorList>
    </citation>
    <scope>NUCLEOTIDE SEQUENCE [LARGE SCALE GENOMIC DNA]</scope>
    <source>
        <strain evidence="1 2">JCM 4765</strain>
    </source>
</reference>
<dbReference type="Pfam" id="PF09391">
    <property type="entry name" value="DUF2000"/>
    <property type="match status" value="1"/>
</dbReference>
<dbReference type="Proteomes" id="UP000298513">
    <property type="component" value="Unassembled WGS sequence"/>
</dbReference>
<dbReference type="Gene3D" id="3.40.1490.10">
    <property type="entry name" value="Bit1"/>
    <property type="match status" value="1"/>
</dbReference>
<accession>A0A4Z1D1S4</accession>
<dbReference type="InterPro" id="IPR017021">
    <property type="entry name" value="UCP033763"/>
</dbReference>
<dbReference type="SUPFAM" id="SSF102462">
    <property type="entry name" value="Peptidyl-tRNA hydrolase II"/>
    <property type="match status" value="1"/>
</dbReference>
<organism evidence="1 2">
    <name type="scientific">Streptomyces griseoluteus</name>
    <dbReference type="NCBI Taxonomy" id="29306"/>
    <lineage>
        <taxon>Bacteria</taxon>
        <taxon>Bacillati</taxon>
        <taxon>Actinomycetota</taxon>
        <taxon>Actinomycetes</taxon>
        <taxon>Kitasatosporales</taxon>
        <taxon>Streptomycetaceae</taxon>
        <taxon>Streptomyces</taxon>
    </lineage>
</organism>
<dbReference type="GeneID" id="91534149"/>
<sequence>MSPDIQNSKCVIVVNGDLPAGLTANAASVVSLTLGRSVPELIGPDVKDADGGAHLGITFIPVPILKASAERIAEIHRLADADPEAVVVGFSDLAQSCRTYDEYIERMAGAGPETLAYSSIGLFGPRKQLNKWTGSLALLR</sequence>
<proteinExistence type="predicted"/>
<evidence type="ECO:0000313" key="2">
    <source>
        <dbReference type="Proteomes" id="UP000298513"/>
    </source>
</evidence>